<reference evidence="14" key="1">
    <citation type="journal article" date="2019" name="Int. J. Syst. Evol. Microbiol.">
        <title>The Global Catalogue of Microorganisms (GCM) 10K type strain sequencing project: providing services to taxonomists for standard genome sequencing and annotation.</title>
        <authorList>
            <consortium name="The Broad Institute Genomics Platform"/>
            <consortium name="The Broad Institute Genome Sequencing Center for Infectious Disease"/>
            <person name="Wu L."/>
            <person name="Ma J."/>
        </authorList>
    </citation>
    <scope>NUCLEOTIDE SEQUENCE [LARGE SCALE GENOMIC DNA]</scope>
    <source>
        <strain evidence="14">CGMCC 1.15643</strain>
    </source>
</reference>
<dbReference type="PIRSF" id="PIRSF000350">
    <property type="entry name" value="Mercury_reductase_MerA"/>
    <property type="match status" value="1"/>
</dbReference>
<dbReference type="GO" id="GO:0004148">
    <property type="term" value="F:dihydrolipoyl dehydrogenase (NADH) activity"/>
    <property type="evidence" value="ECO:0007669"/>
    <property type="project" value="UniProtKB-EC"/>
</dbReference>
<dbReference type="PRINTS" id="PR00368">
    <property type="entry name" value="FADPNR"/>
</dbReference>
<dbReference type="InterPro" id="IPR050151">
    <property type="entry name" value="Class-I_Pyr_Nuc-Dis_Oxidored"/>
</dbReference>
<keyword evidence="4 10" id="KW-0274">FAD</keyword>
<evidence type="ECO:0000256" key="9">
    <source>
        <dbReference type="ARBA" id="ARBA00049187"/>
    </source>
</evidence>
<keyword evidence="7" id="KW-1015">Disulfide bond</keyword>
<dbReference type="Gene3D" id="3.50.50.60">
    <property type="entry name" value="FAD/NAD(P)-binding domain"/>
    <property type="match status" value="2"/>
</dbReference>
<comment type="similarity">
    <text evidence="1 10">Belongs to the class-I pyridine nucleotide-disulfide oxidoreductase family.</text>
</comment>
<keyword evidence="8 10" id="KW-0676">Redox-active center</keyword>
<evidence type="ECO:0000259" key="12">
    <source>
        <dbReference type="Pfam" id="PF07992"/>
    </source>
</evidence>
<comment type="cofactor">
    <cofactor evidence="10">
        <name>FAD</name>
        <dbReference type="ChEBI" id="CHEBI:57692"/>
    </cofactor>
    <text evidence="10">Binds 1 FAD per subunit.</text>
</comment>
<evidence type="ECO:0000256" key="1">
    <source>
        <dbReference type="ARBA" id="ARBA00007532"/>
    </source>
</evidence>
<evidence type="ECO:0000256" key="8">
    <source>
        <dbReference type="ARBA" id="ARBA00023284"/>
    </source>
</evidence>
<evidence type="ECO:0000256" key="6">
    <source>
        <dbReference type="ARBA" id="ARBA00023027"/>
    </source>
</evidence>
<dbReference type="InterPro" id="IPR016156">
    <property type="entry name" value="FAD/NAD-linked_Rdtase_dimer_sf"/>
</dbReference>
<dbReference type="Proteomes" id="UP001595976">
    <property type="component" value="Unassembled WGS sequence"/>
</dbReference>
<organism evidence="13 14">
    <name type="scientific">Bosea minatitlanensis</name>
    <dbReference type="NCBI Taxonomy" id="128782"/>
    <lineage>
        <taxon>Bacteria</taxon>
        <taxon>Pseudomonadati</taxon>
        <taxon>Pseudomonadota</taxon>
        <taxon>Alphaproteobacteria</taxon>
        <taxon>Hyphomicrobiales</taxon>
        <taxon>Boseaceae</taxon>
        <taxon>Bosea</taxon>
    </lineage>
</organism>
<protein>
    <recommendedName>
        <fullName evidence="2 10">Dihydrolipoyl dehydrogenase</fullName>
        <ecNumber evidence="2 10">1.8.1.4</ecNumber>
    </recommendedName>
</protein>
<dbReference type="PRINTS" id="PR00411">
    <property type="entry name" value="PNDRDTASEI"/>
</dbReference>
<keyword evidence="14" id="KW-1185">Reference proteome</keyword>
<dbReference type="Pfam" id="PF07992">
    <property type="entry name" value="Pyr_redox_2"/>
    <property type="match status" value="1"/>
</dbReference>
<keyword evidence="6 10" id="KW-0520">NAD</keyword>
<dbReference type="InterPro" id="IPR023753">
    <property type="entry name" value="FAD/NAD-binding_dom"/>
</dbReference>
<feature type="domain" description="FAD/NAD(P)-binding" evidence="12">
    <location>
        <begin position="3"/>
        <end position="327"/>
    </location>
</feature>
<feature type="domain" description="Pyridine nucleotide-disulphide oxidoreductase dimerisation" evidence="11">
    <location>
        <begin position="346"/>
        <end position="455"/>
    </location>
</feature>
<dbReference type="NCBIfam" id="TIGR01350">
    <property type="entry name" value="lipoamide_DH"/>
    <property type="match status" value="1"/>
</dbReference>
<accession>A0ABW0F987</accession>
<dbReference type="InterPro" id="IPR001100">
    <property type="entry name" value="Pyr_nuc-diS_OxRdtase"/>
</dbReference>
<name>A0ABW0F987_9HYPH</name>
<dbReference type="SUPFAM" id="SSF55424">
    <property type="entry name" value="FAD/NAD-linked reductases, dimerisation (C-terminal) domain"/>
    <property type="match status" value="1"/>
</dbReference>
<dbReference type="EC" id="1.8.1.4" evidence="2 10"/>
<comment type="catalytic activity">
    <reaction evidence="9 10">
        <text>N(6)-[(R)-dihydrolipoyl]-L-lysyl-[protein] + NAD(+) = N(6)-[(R)-lipoyl]-L-lysyl-[protein] + NADH + H(+)</text>
        <dbReference type="Rhea" id="RHEA:15045"/>
        <dbReference type="Rhea" id="RHEA-COMP:10474"/>
        <dbReference type="Rhea" id="RHEA-COMP:10475"/>
        <dbReference type="ChEBI" id="CHEBI:15378"/>
        <dbReference type="ChEBI" id="CHEBI:57540"/>
        <dbReference type="ChEBI" id="CHEBI:57945"/>
        <dbReference type="ChEBI" id="CHEBI:83099"/>
        <dbReference type="ChEBI" id="CHEBI:83100"/>
        <dbReference type="EC" id="1.8.1.4"/>
    </reaction>
</comment>
<gene>
    <name evidence="13" type="primary">lpdA</name>
    <name evidence="13" type="ORF">ACFPK2_21085</name>
</gene>
<evidence type="ECO:0000256" key="10">
    <source>
        <dbReference type="RuleBase" id="RU003692"/>
    </source>
</evidence>
<dbReference type="PANTHER" id="PTHR22912:SF151">
    <property type="entry name" value="DIHYDROLIPOYL DEHYDROGENASE, MITOCHONDRIAL"/>
    <property type="match status" value="1"/>
</dbReference>
<dbReference type="EMBL" id="JBHSLI010000011">
    <property type="protein sequence ID" value="MFC5295488.1"/>
    <property type="molecule type" value="Genomic_DNA"/>
</dbReference>
<dbReference type="Gene3D" id="3.30.390.30">
    <property type="match status" value="1"/>
</dbReference>
<evidence type="ECO:0000256" key="3">
    <source>
        <dbReference type="ARBA" id="ARBA00022630"/>
    </source>
</evidence>
<dbReference type="SUPFAM" id="SSF51905">
    <property type="entry name" value="FAD/NAD(P)-binding domain"/>
    <property type="match status" value="1"/>
</dbReference>
<dbReference type="InterPro" id="IPR004099">
    <property type="entry name" value="Pyr_nucl-diS_OxRdtase_dimer"/>
</dbReference>
<evidence type="ECO:0000256" key="4">
    <source>
        <dbReference type="ARBA" id="ARBA00022827"/>
    </source>
</evidence>
<evidence type="ECO:0000259" key="11">
    <source>
        <dbReference type="Pfam" id="PF02852"/>
    </source>
</evidence>
<proteinExistence type="inferred from homology"/>
<evidence type="ECO:0000313" key="14">
    <source>
        <dbReference type="Proteomes" id="UP001595976"/>
    </source>
</evidence>
<dbReference type="InterPro" id="IPR012999">
    <property type="entry name" value="Pyr_OxRdtase_I_AS"/>
</dbReference>
<evidence type="ECO:0000313" key="13">
    <source>
        <dbReference type="EMBL" id="MFC5295488.1"/>
    </source>
</evidence>
<comment type="caution">
    <text evidence="13">The sequence shown here is derived from an EMBL/GenBank/DDBJ whole genome shotgun (WGS) entry which is preliminary data.</text>
</comment>
<dbReference type="PANTHER" id="PTHR22912">
    <property type="entry name" value="DISULFIDE OXIDOREDUCTASE"/>
    <property type="match status" value="1"/>
</dbReference>
<evidence type="ECO:0000256" key="7">
    <source>
        <dbReference type="ARBA" id="ARBA00023157"/>
    </source>
</evidence>
<dbReference type="Pfam" id="PF02852">
    <property type="entry name" value="Pyr_redox_dim"/>
    <property type="match status" value="1"/>
</dbReference>
<keyword evidence="3 10" id="KW-0285">Flavoprotein</keyword>
<dbReference type="InterPro" id="IPR006258">
    <property type="entry name" value="Lipoamide_DH"/>
</dbReference>
<sequence length="465" mass="48329">MAYDLVVIGTGPGGYVCAIRAAQLGLKVAVVEKRKTHGGTCLNVGCIPSKALLHASEMFEEAGHTFEKLGVVVGKPKLDLKAMMAHKQETIDANVTGVGFLLKKNKIEAFHGTASIPAAGKVVVTAEDGKAQELETKNIVIATGSESAPLPGVTIDEKTVVTSTGALEIGAVPKELVVVGAGVIGLEIGSVWSRLGAKVTVVEFLDRILPGMDGEVAKQFQRILEKQGFSFQLGSKVTKVETGKAGATVTVEPAAGGEAKTLKADIVLVAIGRRPNTDGLGLDKAGVATEKGRVVIDDHFRTNVAGIYAIGDVVRGPMLAHKAEDEGVAVAEILAGKAGHVNYDAIPGIVYTAPEVAAIGKTEEELKAAGVAYKSGKFPFTANGRARAMRHTDGFVKVLADAATDRVLGCHIIGPHAGDLIAEVTVLMEFGGSAEDLARTCHAHPTLAEAVKEAALAVDKRPIHM</sequence>
<evidence type="ECO:0000256" key="2">
    <source>
        <dbReference type="ARBA" id="ARBA00012608"/>
    </source>
</evidence>
<keyword evidence="5 10" id="KW-0560">Oxidoreductase</keyword>
<evidence type="ECO:0000256" key="5">
    <source>
        <dbReference type="ARBA" id="ARBA00023002"/>
    </source>
</evidence>
<comment type="miscellaneous">
    <text evidence="10">The active site is a redox-active disulfide bond.</text>
</comment>
<dbReference type="PROSITE" id="PS00076">
    <property type="entry name" value="PYRIDINE_REDOX_1"/>
    <property type="match status" value="1"/>
</dbReference>
<dbReference type="RefSeq" id="WP_158445694.1">
    <property type="nucleotide sequence ID" value="NZ_JAOAOS010000011.1"/>
</dbReference>
<dbReference type="InterPro" id="IPR036188">
    <property type="entry name" value="FAD/NAD-bd_sf"/>
</dbReference>